<name>A0A8D8LGW3_9HEMI</name>
<sequence>MLKLQTVVLLYTIRDEIRRNSKLGFSLISDKNGLSNDKVLLWVESSVNRIPTPNCKRVSLIWLALFSRLSKIFVRKMGLFVYVRFRNRSRRNGIAPRKSVSNFQVRTTAIYGRRRIISQASKRTTGRGAVSQFRRSVYQHEICRPVKTSRGILRDQH</sequence>
<dbReference type="AlphaFoldDB" id="A0A8D8LGW3"/>
<reference evidence="1" key="1">
    <citation type="submission" date="2021-05" db="EMBL/GenBank/DDBJ databases">
        <authorList>
            <person name="Alioto T."/>
            <person name="Alioto T."/>
            <person name="Gomez Garrido J."/>
        </authorList>
    </citation>
    <scope>NUCLEOTIDE SEQUENCE</scope>
</reference>
<proteinExistence type="predicted"/>
<accession>A0A8D8LGW3</accession>
<protein>
    <submittedName>
        <fullName evidence="1">Uncharacterized protein</fullName>
    </submittedName>
</protein>
<organism evidence="1">
    <name type="scientific">Cacopsylla melanoneura</name>
    <dbReference type="NCBI Taxonomy" id="428564"/>
    <lineage>
        <taxon>Eukaryota</taxon>
        <taxon>Metazoa</taxon>
        <taxon>Ecdysozoa</taxon>
        <taxon>Arthropoda</taxon>
        <taxon>Hexapoda</taxon>
        <taxon>Insecta</taxon>
        <taxon>Pterygota</taxon>
        <taxon>Neoptera</taxon>
        <taxon>Paraneoptera</taxon>
        <taxon>Hemiptera</taxon>
        <taxon>Sternorrhyncha</taxon>
        <taxon>Psylloidea</taxon>
        <taxon>Psyllidae</taxon>
        <taxon>Psyllinae</taxon>
        <taxon>Cacopsylla</taxon>
    </lineage>
</organism>
<dbReference type="EMBL" id="HBUF01018610">
    <property type="protein sequence ID" value="CAG6610484.1"/>
    <property type="molecule type" value="Transcribed_RNA"/>
</dbReference>
<evidence type="ECO:0000313" key="1">
    <source>
        <dbReference type="EMBL" id="CAG6610484.1"/>
    </source>
</evidence>